<keyword evidence="2" id="KW-1185">Reference proteome</keyword>
<proteinExistence type="predicted"/>
<gene>
    <name evidence="1" type="ORF">RJ40_07895</name>
</gene>
<evidence type="ECO:0000313" key="1">
    <source>
        <dbReference type="EMBL" id="QSZ67431.1"/>
    </source>
</evidence>
<dbReference type="AlphaFoldDB" id="A0A8A3S6S5"/>
<dbReference type="KEGG" id="maqe:RJ40_07895"/>
<dbReference type="Proteomes" id="UP001042704">
    <property type="component" value="Chromosome"/>
</dbReference>
<sequence length="56" mass="6354">MLGCTDADECERLNCSDTYWLSVIECIQSTGAWTQGRQPRIEIIENPVRTCSSFIL</sequence>
<name>A0A8A3S6S5_9EURY</name>
<accession>A0A8A3S6S5</accession>
<protein>
    <submittedName>
        <fullName evidence="1">Uncharacterized protein</fullName>
    </submittedName>
</protein>
<organism evidence="1 2">
    <name type="scientific">Methanofollis aquaemaris</name>
    <dbReference type="NCBI Taxonomy" id="126734"/>
    <lineage>
        <taxon>Archaea</taxon>
        <taxon>Methanobacteriati</taxon>
        <taxon>Methanobacteriota</taxon>
        <taxon>Stenosarchaea group</taxon>
        <taxon>Methanomicrobia</taxon>
        <taxon>Methanomicrobiales</taxon>
        <taxon>Methanomicrobiaceae</taxon>
        <taxon>Methanofollis</taxon>
    </lineage>
</organism>
<reference evidence="1" key="2">
    <citation type="submission" date="2019-02" db="EMBL/GenBank/DDBJ databases">
        <authorList>
            <person name="Chen S.-C."/>
            <person name="Chien H.-H."/>
            <person name="Lai M.-C."/>
        </authorList>
    </citation>
    <scope>NUCLEOTIDE SEQUENCE</scope>
    <source>
        <strain evidence="1">N2F9704</strain>
    </source>
</reference>
<evidence type="ECO:0000313" key="2">
    <source>
        <dbReference type="Proteomes" id="UP001042704"/>
    </source>
</evidence>
<dbReference type="EMBL" id="CP036172">
    <property type="protein sequence ID" value="QSZ67431.1"/>
    <property type="molecule type" value="Genomic_DNA"/>
</dbReference>
<reference evidence="1" key="1">
    <citation type="journal article" date="2001" name="Int. J. Syst. Evol. Microbiol.">
        <title>Methanofollis aquaemaris sp. nov., a methanogen isolated from an aquaculture fish pond.</title>
        <authorList>
            <person name="Lai M.C."/>
            <person name="Chen S.C."/>
        </authorList>
    </citation>
    <scope>NUCLEOTIDE SEQUENCE</scope>
    <source>
        <strain evidence="1">N2F9704</strain>
    </source>
</reference>